<dbReference type="SUPFAM" id="SSF54862">
    <property type="entry name" value="4Fe-4S ferredoxins"/>
    <property type="match status" value="1"/>
</dbReference>
<feature type="domain" description="4Fe-4S ferredoxin-type" evidence="1">
    <location>
        <begin position="2"/>
        <end position="31"/>
    </location>
</feature>
<dbReference type="EMBL" id="JANGEW010000017">
    <property type="protein sequence ID" value="MCQ5343152.1"/>
    <property type="molecule type" value="Genomic_DNA"/>
</dbReference>
<sequence>MKSLKIDAAKCTGCGTCLAFSEYIAEGSDGKARVKNNGKIEAQEVIAAAQEMVDLCPEQAIQLSDIQAKALSTAEKQQIIAQLKAKLSSIKIPNIQRSDYDFDREKYPFDIDYNYLDGTHNYKYKSSSDARDAGWKDFKRRNYARIEQYAMEVLSQYGTDKIAPFFDASEQGVYTKWNKKFEAILQETVDSVVNSLNGSPLPDDFCTWAVFPTQYIDNFKDYNPIKWGAKVEREMRSDSYSSESWYKDCVDTDDMDFDEPGRIFKGTTRTVTKYCYKYDKGMGKDFKQDILNTIYNSDIDEYYEEILGWLIDDYRSNIEKTIEAKCKVLEEALG</sequence>
<keyword evidence="3" id="KW-1185">Reference proteome</keyword>
<evidence type="ECO:0000313" key="3">
    <source>
        <dbReference type="Proteomes" id="UP001206692"/>
    </source>
</evidence>
<gene>
    <name evidence="2" type="ORF">NE675_08995</name>
</gene>
<accession>A0ABT1STF0</accession>
<dbReference type="Proteomes" id="UP001206692">
    <property type="component" value="Unassembled WGS sequence"/>
</dbReference>
<dbReference type="PROSITE" id="PS51379">
    <property type="entry name" value="4FE4S_FER_2"/>
    <property type="match status" value="1"/>
</dbReference>
<dbReference type="Pfam" id="PF13459">
    <property type="entry name" value="Fer4_15"/>
    <property type="match status" value="1"/>
</dbReference>
<reference evidence="2 3" key="1">
    <citation type="submission" date="2022-06" db="EMBL/GenBank/DDBJ databases">
        <title>Isolation of gut microbiota from human fecal samples.</title>
        <authorList>
            <person name="Pamer E.G."/>
            <person name="Barat B."/>
            <person name="Waligurski E."/>
            <person name="Medina S."/>
            <person name="Paddock L."/>
            <person name="Mostad J."/>
        </authorList>
    </citation>
    <scope>NUCLEOTIDE SEQUENCE [LARGE SCALE GENOMIC DNA]</scope>
    <source>
        <strain evidence="2 3">DFI.1.1</strain>
    </source>
</reference>
<dbReference type="Gene3D" id="3.30.70.20">
    <property type="match status" value="1"/>
</dbReference>
<proteinExistence type="predicted"/>
<name>A0ABT1STF0_9FIRM</name>
<dbReference type="InterPro" id="IPR017896">
    <property type="entry name" value="4Fe4S_Fe-S-bd"/>
</dbReference>
<evidence type="ECO:0000259" key="1">
    <source>
        <dbReference type="PROSITE" id="PS51379"/>
    </source>
</evidence>
<organism evidence="2 3">
    <name type="scientific">Megasphaera massiliensis</name>
    <dbReference type="NCBI Taxonomy" id="1232428"/>
    <lineage>
        <taxon>Bacteria</taxon>
        <taxon>Bacillati</taxon>
        <taxon>Bacillota</taxon>
        <taxon>Negativicutes</taxon>
        <taxon>Veillonellales</taxon>
        <taxon>Veillonellaceae</taxon>
        <taxon>Megasphaera</taxon>
    </lineage>
</organism>
<comment type="caution">
    <text evidence="2">The sequence shown here is derived from an EMBL/GenBank/DDBJ whole genome shotgun (WGS) entry which is preliminary data.</text>
</comment>
<dbReference type="RefSeq" id="WP_062412623.1">
    <property type="nucleotide sequence ID" value="NZ_JAJCIO010000014.1"/>
</dbReference>
<evidence type="ECO:0000313" key="2">
    <source>
        <dbReference type="EMBL" id="MCQ5343152.1"/>
    </source>
</evidence>
<protein>
    <submittedName>
        <fullName evidence="2">Ferredoxin</fullName>
    </submittedName>
</protein>